<dbReference type="EMBL" id="JACHGW010000006">
    <property type="protein sequence ID" value="MBB6053293.1"/>
    <property type="molecule type" value="Genomic_DNA"/>
</dbReference>
<reference evidence="1 2" key="1">
    <citation type="submission" date="2020-08" db="EMBL/GenBank/DDBJ databases">
        <title>Genomic Encyclopedia of Type Strains, Phase IV (KMG-IV): sequencing the most valuable type-strain genomes for metagenomic binning, comparative biology and taxonomic classification.</title>
        <authorList>
            <person name="Goeker M."/>
        </authorList>
    </citation>
    <scope>NUCLEOTIDE SEQUENCE [LARGE SCALE GENOMIC DNA]</scope>
    <source>
        <strain evidence="1 2">DSM 23562</strain>
    </source>
</reference>
<dbReference type="RefSeq" id="WP_184203389.1">
    <property type="nucleotide sequence ID" value="NZ_JACHGW010000006.1"/>
</dbReference>
<organism evidence="1 2">
    <name type="scientific">Armatimonas rosea</name>
    <dbReference type="NCBI Taxonomy" id="685828"/>
    <lineage>
        <taxon>Bacteria</taxon>
        <taxon>Bacillati</taxon>
        <taxon>Armatimonadota</taxon>
        <taxon>Armatimonadia</taxon>
        <taxon>Armatimonadales</taxon>
        <taxon>Armatimonadaceae</taxon>
        <taxon>Armatimonas</taxon>
    </lineage>
</organism>
<evidence type="ECO:0000313" key="1">
    <source>
        <dbReference type="EMBL" id="MBB6053293.1"/>
    </source>
</evidence>
<proteinExistence type="predicted"/>
<gene>
    <name evidence="1" type="ORF">HNQ39_005127</name>
</gene>
<sequence length="124" mass="13702">MIFPPHFTQEQRARRALEVMQTELDECVRAIGAILAGAPTTGEGNPVESLKAHMTSDGYGLRFTGFDEVRCPSCGAPTWSLKFNRDGDCPTCELARFEEQESSQEWQDQLAEQVDTAAFEGGND</sequence>
<keyword evidence="2" id="KW-1185">Reference proteome</keyword>
<protein>
    <submittedName>
        <fullName evidence="1">Uncharacterized protein</fullName>
    </submittedName>
</protein>
<name>A0A7W9SWJ5_ARMRO</name>
<dbReference type="AlphaFoldDB" id="A0A7W9SWJ5"/>
<dbReference type="Proteomes" id="UP000520814">
    <property type="component" value="Unassembled WGS sequence"/>
</dbReference>
<accession>A0A7W9SWJ5</accession>
<evidence type="ECO:0000313" key="2">
    <source>
        <dbReference type="Proteomes" id="UP000520814"/>
    </source>
</evidence>
<comment type="caution">
    <text evidence="1">The sequence shown here is derived from an EMBL/GenBank/DDBJ whole genome shotgun (WGS) entry which is preliminary data.</text>
</comment>